<proteinExistence type="predicted"/>
<dbReference type="OrthoDB" id="10250486at2759"/>
<dbReference type="EMBL" id="JXTI01000060">
    <property type="protein sequence ID" value="KWX13675.1"/>
    <property type="molecule type" value="Genomic_DNA"/>
</dbReference>
<dbReference type="VEuPathDB" id="GiardiaDB:QR46_2309"/>
<name>A0A132NUE8_GIAIN</name>
<gene>
    <name evidence="1" type="ORF">QR46_2309</name>
</gene>
<protein>
    <submittedName>
        <fullName evidence="1">Uncharacterized protein</fullName>
    </submittedName>
</protein>
<dbReference type="AlphaFoldDB" id="A0A132NUE8"/>
<sequence>MCVARNPKQICSIFYCTNHLTLRRLHNFFEKIRLNNKMATEASRNKLELLDTHVCWEVKTDSLGKVLRLRSLPAPLLTSDFLAVRGVVTALSPSGGYMKPRDLSTNILATPPFSRVYPGCLSASTRASIDSQNLSKTTPKAQIKPSTAPDIDELMDWYTYRQVWHK</sequence>
<evidence type="ECO:0000313" key="1">
    <source>
        <dbReference type="EMBL" id="KWX13675.1"/>
    </source>
</evidence>
<dbReference type="Proteomes" id="UP000070089">
    <property type="component" value="Unassembled WGS sequence"/>
</dbReference>
<organism evidence="1 2">
    <name type="scientific">Giardia duodenalis assemblage B</name>
    <dbReference type="NCBI Taxonomy" id="1394984"/>
    <lineage>
        <taxon>Eukaryota</taxon>
        <taxon>Metamonada</taxon>
        <taxon>Diplomonadida</taxon>
        <taxon>Hexamitidae</taxon>
        <taxon>Giardiinae</taxon>
        <taxon>Giardia</taxon>
    </lineage>
</organism>
<evidence type="ECO:0000313" key="2">
    <source>
        <dbReference type="Proteomes" id="UP000070089"/>
    </source>
</evidence>
<reference evidence="1 2" key="1">
    <citation type="journal article" date="2015" name="Mol. Biochem. Parasitol.">
        <title>Identification of polymorphic genes for use in assemblage B genotyping assays through comparative genomics of multiple assemblage B Giardia duodenalis isolates.</title>
        <authorList>
            <person name="Wielinga C."/>
            <person name="Thompson R.C."/>
            <person name="Monis P."/>
            <person name="Ryan U."/>
        </authorList>
    </citation>
    <scope>NUCLEOTIDE SEQUENCE [LARGE SCALE GENOMIC DNA]</scope>
    <source>
        <strain evidence="1 2">BAH15c1</strain>
    </source>
</reference>
<accession>A0A132NUE8</accession>
<comment type="caution">
    <text evidence="1">The sequence shown here is derived from an EMBL/GenBank/DDBJ whole genome shotgun (WGS) entry which is preliminary data.</text>
</comment>